<evidence type="ECO:0000256" key="1">
    <source>
        <dbReference type="SAM" id="MobiDB-lite"/>
    </source>
</evidence>
<sequence length="86" mass="9577">MDIPNVGYLRNIYPVETRIRLTIFQQTYEKPPIHHQDLFIGRYQKGVDGSPSINSSPLKSSEPGDSSGSGMTDFHGDYTGSAPELY</sequence>
<keyword evidence="3" id="KW-1185">Reference proteome</keyword>
<proteinExistence type="predicted"/>
<dbReference type="Proteomes" id="UP000215455">
    <property type="component" value="Unassembled WGS sequence"/>
</dbReference>
<comment type="caution">
    <text evidence="2">The sequence shown here is derived from an EMBL/GenBank/DDBJ whole genome shotgun (WGS) entry which is preliminary data.</text>
</comment>
<protein>
    <submittedName>
        <fullName evidence="2">Uncharacterized protein</fullName>
    </submittedName>
</protein>
<feature type="region of interest" description="Disordered" evidence="1">
    <location>
        <begin position="44"/>
        <end position="86"/>
    </location>
</feature>
<organism evidence="2 3">
    <name type="scientific">Pseudomonas umsongensis</name>
    <dbReference type="NCBI Taxonomy" id="198618"/>
    <lineage>
        <taxon>Bacteria</taxon>
        <taxon>Pseudomonadati</taxon>
        <taxon>Pseudomonadota</taxon>
        <taxon>Gammaproteobacteria</taxon>
        <taxon>Pseudomonadales</taxon>
        <taxon>Pseudomonadaceae</taxon>
        <taxon>Pseudomonas</taxon>
    </lineage>
</organism>
<feature type="compositionally biased region" description="Low complexity" evidence="1">
    <location>
        <begin position="50"/>
        <end position="63"/>
    </location>
</feature>
<name>A0ABX4E2V6_9PSED</name>
<dbReference type="EMBL" id="NIWU01000001">
    <property type="protein sequence ID" value="OXR35566.1"/>
    <property type="molecule type" value="Genomic_DNA"/>
</dbReference>
<accession>A0ABX4E2V6</accession>
<gene>
    <name evidence="2" type="ORF">PSUM_06775</name>
</gene>
<evidence type="ECO:0000313" key="2">
    <source>
        <dbReference type="EMBL" id="OXR35566.1"/>
    </source>
</evidence>
<reference evidence="2 3" key="1">
    <citation type="submission" date="2017-06" db="EMBL/GenBank/DDBJ databases">
        <authorList>
            <person name="Furmanczyk E.M."/>
        </authorList>
    </citation>
    <scope>NUCLEOTIDE SEQUENCE [LARGE SCALE GENOMIC DNA]</scope>
    <source>
        <strain evidence="2 3">DSM 16611</strain>
    </source>
</reference>
<evidence type="ECO:0000313" key="3">
    <source>
        <dbReference type="Proteomes" id="UP000215455"/>
    </source>
</evidence>